<proteinExistence type="predicted"/>
<keyword evidence="1" id="KW-0328">Glycosyltransferase</keyword>
<dbReference type="AlphaFoldDB" id="A0A7S0WU72"/>
<evidence type="ECO:0000313" key="4">
    <source>
        <dbReference type="EMBL" id="CAD8683207.1"/>
    </source>
</evidence>
<name>A0A7S0WU72_9CHLO</name>
<evidence type="ECO:0000256" key="1">
    <source>
        <dbReference type="ARBA" id="ARBA00022676"/>
    </source>
</evidence>
<dbReference type="InterPro" id="IPR000836">
    <property type="entry name" value="PRTase_dom"/>
</dbReference>
<dbReference type="PANTHER" id="PTHR43363:SF1">
    <property type="entry name" value="HYPOXANTHINE-GUANINE PHOSPHORIBOSYLTRANSFERASE"/>
    <property type="match status" value="1"/>
</dbReference>
<dbReference type="EMBL" id="HBFB01019745">
    <property type="protein sequence ID" value="CAD8683207.1"/>
    <property type="molecule type" value="Transcribed_RNA"/>
</dbReference>
<dbReference type="GO" id="GO:0032263">
    <property type="term" value="P:GMP salvage"/>
    <property type="evidence" value="ECO:0007669"/>
    <property type="project" value="TreeGrafter"/>
</dbReference>
<reference evidence="4" key="1">
    <citation type="submission" date="2021-01" db="EMBL/GenBank/DDBJ databases">
        <authorList>
            <person name="Corre E."/>
            <person name="Pelletier E."/>
            <person name="Niang G."/>
            <person name="Scheremetjew M."/>
            <person name="Finn R."/>
            <person name="Kale V."/>
            <person name="Holt S."/>
            <person name="Cochrane G."/>
            <person name="Meng A."/>
            <person name="Brown T."/>
            <person name="Cohen L."/>
        </authorList>
    </citation>
    <scope>NUCLEOTIDE SEQUENCE</scope>
    <source>
        <strain evidence="4">SAG 11-49</strain>
    </source>
</reference>
<evidence type="ECO:0000256" key="3">
    <source>
        <dbReference type="SAM" id="MobiDB-lite"/>
    </source>
</evidence>
<organism evidence="4">
    <name type="scientific">Chlamydomonas leiostraca</name>
    <dbReference type="NCBI Taxonomy" id="1034604"/>
    <lineage>
        <taxon>Eukaryota</taxon>
        <taxon>Viridiplantae</taxon>
        <taxon>Chlorophyta</taxon>
        <taxon>core chlorophytes</taxon>
        <taxon>Chlorophyceae</taxon>
        <taxon>CS clade</taxon>
        <taxon>Chlamydomonadales</taxon>
        <taxon>Chlamydomonadaceae</taxon>
        <taxon>Chlamydomonas</taxon>
    </lineage>
</organism>
<protein>
    <recommendedName>
        <fullName evidence="5">Phosphoribosyltransferase domain-containing protein</fullName>
    </recommendedName>
</protein>
<accession>A0A7S0WU72</accession>
<dbReference type="GO" id="GO:0004422">
    <property type="term" value="F:hypoxanthine phosphoribosyltransferase activity"/>
    <property type="evidence" value="ECO:0007669"/>
    <property type="project" value="TreeGrafter"/>
</dbReference>
<dbReference type="GO" id="GO:0046100">
    <property type="term" value="P:hypoxanthine metabolic process"/>
    <property type="evidence" value="ECO:0007669"/>
    <property type="project" value="TreeGrafter"/>
</dbReference>
<gene>
    <name evidence="4" type="ORF">CLEI1391_LOCUS11100</name>
</gene>
<dbReference type="PANTHER" id="PTHR43363">
    <property type="entry name" value="HYPOXANTHINE PHOSPHORIBOSYLTRANSFERASE"/>
    <property type="match status" value="1"/>
</dbReference>
<dbReference type="GO" id="GO:0032264">
    <property type="term" value="P:IMP salvage"/>
    <property type="evidence" value="ECO:0007669"/>
    <property type="project" value="TreeGrafter"/>
</dbReference>
<dbReference type="CDD" id="cd06223">
    <property type="entry name" value="PRTases_typeI"/>
    <property type="match status" value="1"/>
</dbReference>
<dbReference type="GO" id="GO:0032265">
    <property type="term" value="P:XMP salvage"/>
    <property type="evidence" value="ECO:0007669"/>
    <property type="project" value="TreeGrafter"/>
</dbReference>
<dbReference type="SUPFAM" id="SSF53271">
    <property type="entry name" value="PRTase-like"/>
    <property type="match status" value="1"/>
</dbReference>
<sequence>MSADPRGVSKITKHYWSWEQIHDSVLKSVDELQEKFAPTLLVGVSGGGLIPSRMLRSGFKFKTGKTLPIQVVGAVHYDDDAGRVHDAVVRTQWLSPDFPLSGARVLLVDEVDDSRKTLAFLVADMLRYFEEAGAAYARSAKPGDAPWVTPQLAAFVIHNKVRPKEAAIDARVYPAHYFVAEHTPNLWHVYPWDAPDISQHTAIAHAQEHYFREKPAELHMAMAASSGMAPAAAVSAVTHYADGGSTQAPALAGGENGHGAANSGARSALTAALHNGGPDGAAQPQGIPKVGSGVWRSEPDGMYFNMGFIPNGLEPRFGSLTLVDAGSDRSMTAQLAREEAAAAAAGRQ</sequence>
<evidence type="ECO:0000256" key="2">
    <source>
        <dbReference type="ARBA" id="ARBA00022679"/>
    </source>
</evidence>
<keyword evidence="2" id="KW-0808">Transferase</keyword>
<evidence type="ECO:0008006" key="5">
    <source>
        <dbReference type="Google" id="ProtNLM"/>
    </source>
</evidence>
<dbReference type="Gene3D" id="3.40.50.2020">
    <property type="match status" value="1"/>
</dbReference>
<dbReference type="GO" id="GO:0005737">
    <property type="term" value="C:cytoplasm"/>
    <property type="evidence" value="ECO:0007669"/>
    <property type="project" value="TreeGrafter"/>
</dbReference>
<feature type="region of interest" description="Disordered" evidence="3">
    <location>
        <begin position="271"/>
        <end position="294"/>
    </location>
</feature>
<dbReference type="InterPro" id="IPR029057">
    <property type="entry name" value="PRTase-like"/>
</dbReference>